<organism evidence="1 2">
    <name type="scientific">Orbus hercynius</name>
    <dbReference type="NCBI Taxonomy" id="593135"/>
    <lineage>
        <taxon>Bacteria</taxon>
        <taxon>Pseudomonadati</taxon>
        <taxon>Pseudomonadota</taxon>
        <taxon>Gammaproteobacteria</taxon>
        <taxon>Orbales</taxon>
        <taxon>Orbaceae</taxon>
        <taxon>Orbus</taxon>
    </lineage>
</organism>
<dbReference type="Pfam" id="PF06996">
    <property type="entry name" value="T6SS_TssG"/>
    <property type="match status" value="1"/>
</dbReference>
<dbReference type="PANTHER" id="PTHR35564:SF3">
    <property type="entry name" value="TYPE VI SECRETION SYSTEM BASEPLATE SUBUNIT TSSG"/>
    <property type="match status" value="1"/>
</dbReference>
<reference evidence="1 2" key="1">
    <citation type="submission" date="2018-10" db="EMBL/GenBank/DDBJ databases">
        <title>Genomic Encyclopedia of Type Strains, Phase IV (KMG-IV): sequencing the most valuable type-strain genomes for metagenomic binning, comparative biology and taxonomic classification.</title>
        <authorList>
            <person name="Goeker M."/>
        </authorList>
    </citation>
    <scope>NUCLEOTIDE SEQUENCE [LARGE SCALE GENOMIC DNA]</scope>
    <source>
        <strain evidence="1 2">DSM 22228</strain>
    </source>
</reference>
<dbReference type="EMBL" id="RBWY01000006">
    <property type="protein sequence ID" value="RKS84471.1"/>
    <property type="molecule type" value="Genomic_DNA"/>
</dbReference>
<dbReference type="PANTHER" id="PTHR35564">
    <property type="match status" value="1"/>
</dbReference>
<proteinExistence type="predicted"/>
<dbReference type="InterPro" id="IPR010732">
    <property type="entry name" value="T6SS_TssG-like"/>
</dbReference>
<dbReference type="NCBIfam" id="TIGR03347">
    <property type="entry name" value="VI_chp_1"/>
    <property type="match status" value="1"/>
</dbReference>
<name>A0A495RAW8_9GAMM</name>
<sequence>MEQQQDITTTPLMQEIESKLPRMNFYRFCQLLEQITDMELKMGTGESPALDPLRFAPSAEMSFPAGELKCIEREPYLARPVTVRTRFLGLYGVDSVLPPILLDDIVKQKDGYQAMMDFLDLFNHRIITQFYRIWLKYHYPASFLAGGKDPISQCLLGLTGLGIEGTSTQIGTPVSRFLALLGLVTQQTRTAEGIVGVIKVLVPNCDVEVDEFYPVWVNLSAPAKLGGSGVQLGNSAVLGKQFLECNQTVRVKIKPHDNTQIESLLPDGQLHQDVMTLLRAYLGYQVDAQLDLHLPARFLPRTQLIKKGARLGQTATLISRESADQKDIVVNLGRYRGLAA</sequence>
<dbReference type="Proteomes" id="UP000278542">
    <property type="component" value="Unassembled WGS sequence"/>
</dbReference>
<dbReference type="AlphaFoldDB" id="A0A495RAW8"/>
<dbReference type="OrthoDB" id="1523296at2"/>
<evidence type="ECO:0000313" key="2">
    <source>
        <dbReference type="Proteomes" id="UP000278542"/>
    </source>
</evidence>
<gene>
    <name evidence="1" type="ORF">DES39_2147</name>
</gene>
<dbReference type="RefSeq" id="WP_121145972.1">
    <property type="nucleotide sequence ID" value="NZ_RBWY01000006.1"/>
</dbReference>
<keyword evidence="2" id="KW-1185">Reference proteome</keyword>
<protein>
    <submittedName>
        <fullName evidence="1">Type VI secretion system protein ImpH</fullName>
    </submittedName>
</protein>
<evidence type="ECO:0000313" key="1">
    <source>
        <dbReference type="EMBL" id="RKS84471.1"/>
    </source>
</evidence>
<accession>A0A495RAW8</accession>
<comment type="caution">
    <text evidence="1">The sequence shown here is derived from an EMBL/GenBank/DDBJ whole genome shotgun (WGS) entry which is preliminary data.</text>
</comment>